<name>A0A1Z5T450_HORWE</name>
<accession>A0A1Z5T450</accession>
<dbReference type="Pfam" id="PF25534">
    <property type="entry name" value="DUF7918"/>
    <property type="match status" value="1"/>
</dbReference>
<evidence type="ECO:0000256" key="1">
    <source>
        <dbReference type="SAM" id="MobiDB-lite"/>
    </source>
</evidence>
<dbReference type="PANTHER" id="PTHR36223">
    <property type="entry name" value="BETA-LACTAMASE-TYPE TRANSPEPTIDASE FOLD DOMAIN CONTAINING PROTEIN"/>
    <property type="match status" value="1"/>
</dbReference>
<dbReference type="EMBL" id="MUNK01000130">
    <property type="protein sequence ID" value="OTA30769.1"/>
    <property type="molecule type" value="Genomic_DNA"/>
</dbReference>
<comment type="caution">
    <text evidence="3">The sequence shown here is derived from an EMBL/GenBank/DDBJ whole genome shotgun (WGS) entry which is preliminary data.</text>
</comment>
<dbReference type="AlphaFoldDB" id="A0A1Z5T450"/>
<organism evidence="3 4">
    <name type="scientific">Hortaea werneckii EXF-2000</name>
    <dbReference type="NCBI Taxonomy" id="1157616"/>
    <lineage>
        <taxon>Eukaryota</taxon>
        <taxon>Fungi</taxon>
        <taxon>Dikarya</taxon>
        <taxon>Ascomycota</taxon>
        <taxon>Pezizomycotina</taxon>
        <taxon>Dothideomycetes</taxon>
        <taxon>Dothideomycetidae</taxon>
        <taxon>Mycosphaerellales</taxon>
        <taxon>Teratosphaeriaceae</taxon>
        <taxon>Hortaea</taxon>
    </lineage>
</organism>
<gene>
    <name evidence="3" type="ORF">BTJ68_08684</name>
</gene>
<feature type="compositionally biased region" description="Acidic residues" evidence="1">
    <location>
        <begin position="419"/>
        <end position="440"/>
    </location>
</feature>
<dbReference type="PANTHER" id="PTHR36223:SF5">
    <property type="entry name" value="BETA-LACTAMASE-TYPE TRANSPEPTIDASE FOLD DOMAIN CONTAINING PROTEIN"/>
    <property type="match status" value="1"/>
</dbReference>
<dbReference type="InterPro" id="IPR057678">
    <property type="entry name" value="DUF7918"/>
</dbReference>
<proteinExistence type="predicted"/>
<feature type="region of interest" description="Disordered" evidence="1">
    <location>
        <begin position="198"/>
        <end position="242"/>
    </location>
</feature>
<keyword evidence="4" id="KW-1185">Reference proteome</keyword>
<dbReference type="STRING" id="1157616.A0A1Z5T450"/>
<dbReference type="VEuPathDB" id="FungiDB:BTJ68_08684"/>
<dbReference type="InterPro" id="IPR005624">
    <property type="entry name" value="PduO/GlcC-like"/>
</dbReference>
<feature type="domain" description="DUF7918" evidence="2">
    <location>
        <begin position="256"/>
        <end position="366"/>
    </location>
</feature>
<evidence type="ECO:0000259" key="2">
    <source>
        <dbReference type="Pfam" id="PF25534"/>
    </source>
</evidence>
<dbReference type="Pfam" id="PF03928">
    <property type="entry name" value="HbpS-like"/>
    <property type="match status" value="1"/>
</dbReference>
<dbReference type="Gene3D" id="3.30.450.150">
    <property type="entry name" value="Haem-degrading domain"/>
    <property type="match status" value="1"/>
</dbReference>
<dbReference type="Proteomes" id="UP000194280">
    <property type="component" value="Unassembled WGS sequence"/>
</dbReference>
<sequence length="732" mass="80217">MPCFKGLAVSIHTPDGPIPEFSIQKQSRASRISSYIPVPPAKVPPGSLTGKLEQSTFAISITLLTPGLNVPYSTPKPTPEDPYPRPRIVGGLPGFTPERGRYGPPVQPYAPRTSNPNETIAAYIYFDGRPKEEVATLLRRGEETWVNSRWVSVPESEGGGLAEREFLFREVGLERWLNGLDLEGSKNKAELIEKRQRRLEKKRQKRQERVNSDGEMEDEPYSSLDRNGVLRYGGENGEPVEDLQDESGLFSLDSDSDDEPPQPEAAGQIKVALFRVLASGEIKRGEYSPQFDAHDDDEGGDQNGNANGEGGDADVDHTTSFAKPKALDPKTISTQTVTGLDPPESPYAVYTFFYRGEKQLQKMGIVLNEEQQKTPQSTKRKAAGPDFSKLGPLKAGGTVGFSGYRDPTAKRRGKKDVDAMESDDEEDDENLADREEEIEIKDEKGNLLSPEEARRQGELAEGVQKIKLKRQHSAEPLGEPSATRKSPYLRHEEDSPAALRSNEIDLHCKPIYTVRLFHLLHNYLIDYPAASRLILSHLTMAATRQLPALSLEAAKIAADAAEQKAKQMGMDFNIALVDSTTHLLHFVRMPNAKLTSIQTAIDKAFTAAGHRAPTSTYAGKNFLPGGPAFGIHNTNGGRFNIIGGGLPIMVEGVCVGAIGVSTGTPAQDTECATAGVEAVEKVVQRRQGRSCRGSERGKLCTVWVGWGRRDTRLLSFGRGMDCICLGRSLRLC</sequence>
<dbReference type="SUPFAM" id="SSF143744">
    <property type="entry name" value="GlcG-like"/>
    <property type="match status" value="1"/>
</dbReference>
<reference evidence="3 4" key="1">
    <citation type="submission" date="2017-01" db="EMBL/GenBank/DDBJ databases">
        <title>The recent genome duplication of the halophilic yeast Hortaea werneckii: insights from long-read sequencing.</title>
        <authorList>
            <person name="Sinha S."/>
            <person name="Flibotte S."/>
            <person name="Neira M."/>
            <person name="Lenassi M."/>
            <person name="Gostincar C."/>
            <person name="Stajich J.E."/>
            <person name="Nislow C.E."/>
        </authorList>
    </citation>
    <scope>NUCLEOTIDE SEQUENCE [LARGE SCALE GENOMIC DNA]</scope>
    <source>
        <strain evidence="3 4">EXF-2000</strain>
    </source>
</reference>
<evidence type="ECO:0000313" key="3">
    <source>
        <dbReference type="EMBL" id="OTA30769.1"/>
    </source>
</evidence>
<protein>
    <recommendedName>
        <fullName evidence="2">DUF7918 domain-containing protein</fullName>
    </recommendedName>
</protein>
<feature type="compositionally biased region" description="Basic and acidic residues" evidence="1">
    <location>
        <begin position="441"/>
        <end position="458"/>
    </location>
</feature>
<dbReference type="OrthoDB" id="5400327at2759"/>
<evidence type="ECO:0000313" key="4">
    <source>
        <dbReference type="Proteomes" id="UP000194280"/>
    </source>
</evidence>
<feature type="region of interest" description="Disordered" evidence="1">
    <location>
        <begin position="368"/>
        <end position="494"/>
    </location>
</feature>
<dbReference type="InParanoid" id="A0A1Z5T450"/>
<dbReference type="InterPro" id="IPR038084">
    <property type="entry name" value="PduO/GlcC-like_sf"/>
</dbReference>
<feature type="region of interest" description="Disordered" evidence="1">
    <location>
        <begin position="285"/>
        <end position="345"/>
    </location>
</feature>